<keyword evidence="2" id="KW-0645">Protease</keyword>
<dbReference type="InterPro" id="IPR034122">
    <property type="entry name" value="Retropepsin-like_bacterial"/>
</dbReference>
<dbReference type="PROSITE" id="PS00141">
    <property type="entry name" value="ASP_PROTEASE"/>
    <property type="match status" value="1"/>
</dbReference>
<dbReference type="GO" id="GO:0004190">
    <property type="term" value="F:aspartic-type endopeptidase activity"/>
    <property type="evidence" value="ECO:0007669"/>
    <property type="project" value="InterPro"/>
</dbReference>
<dbReference type="InterPro" id="IPR011969">
    <property type="entry name" value="Clan_AA_Asp_peptidase_C"/>
</dbReference>
<dbReference type="CDD" id="cd05483">
    <property type="entry name" value="retropepsin_like_bacteria"/>
    <property type="match status" value="1"/>
</dbReference>
<evidence type="ECO:0000256" key="1">
    <source>
        <dbReference type="SAM" id="Phobius"/>
    </source>
</evidence>
<dbReference type="NCBIfam" id="TIGR02281">
    <property type="entry name" value="clan_AA_DTGA"/>
    <property type="match status" value="1"/>
</dbReference>
<sequence>MSGWSASIRSENSAETRTQGRMNHKFFSLMASAGAIAAALVLILIPKIEKAEAASESQAVETVNVVNTEDPGEMRRTAVMLIKSDGHYWARTLVNRKASVDFMVDTGASTVALTQEDAQKMGLRPRDLAYDIEIRTAGGITYGADVMIDSIRIGEVEIRDVRGVVMQDVLTQSLLGMSFLRELYSYEFRSDRLIIRQ</sequence>
<proteinExistence type="predicted"/>
<dbReference type="Pfam" id="PF13975">
    <property type="entry name" value="gag-asp_proteas"/>
    <property type="match status" value="1"/>
</dbReference>
<dbReference type="Proteomes" id="UP000265845">
    <property type="component" value="Unassembled WGS sequence"/>
</dbReference>
<dbReference type="Gene3D" id="2.40.70.10">
    <property type="entry name" value="Acid Proteases"/>
    <property type="match status" value="1"/>
</dbReference>
<feature type="transmembrane region" description="Helical" evidence="1">
    <location>
        <begin position="26"/>
        <end position="45"/>
    </location>
</feature>
<dbReference type="InterPro" id="IPR021109">
    <property type="entry name" value="Peptidase_aspartic_dom_sf"/>
</dbReference>
<accession>A0A399RAD7</accession>
<evidence type="ECO:0000313" key="2">
    <source>
        <dbReference type="EMBL" id="RIJ27743.1"/>
    </source>
</evidence>
<evidence type="ECO:0000313" key="3">
    <source>
        <dbReference type="Proteomes" id="UP000265845"/>
    </source>
</evidence>
<dbReference type="AlphaFoldDB" id="A0A399RAD7"/>
<dbReference type="EC" id="3.4.23.-" evidence="2"/>
<dbReference type="OrthoDB" id="7595324at2"/>
<keyword evidence="1" id="KW-0812">Transmembrane</keyword>
<dbReference type="GO" id="GO:0006508">
    <property type="term" value="P:proteolysis"/>
    <property type="evidence" value="ECO:0007669"/>
    <property type="project" value="UniProtKB-KW"/>
</dbReference>
<reference evidence="2 3" key="1">
    <citation type="submission" date="2018-08" db="EMBL/GenBank/DDBJ databases">
        <title>Henriciella mobilis sp. nov., isolated from seawater.</title>
        <authorList>
            <person name="Cheng H."/>
            <person name="Wu Y.-H."/>
            <person name="Xu X.-W."/>
            <person name="Guo L.-L."/>
        </authorList>
    </citation>
    <scope>NUCLEOTIDE SEQUENCE [LARGE SCALE GENOMIC DNA]</scope>
    <source>
        <strain evidence="2 3">CCUG67844</strain>
    </source>
</reference>
<dbReference type="SUPFAM" id="SSF50630">
    <property type="entry name" value="Acid proteases"/>
    <property type="match status" value="1"/>
</dbReference>
<gene>
    <name evidence="2" type="ORF">D1222_15345</name>
</gene>
<keyword evidence="3" id="KW-1185">Reference proteome</keyword>
<name>A0A399RAD7_9PROT</name>
<protein>
    <submittedName>
        <fullName evidence="2">TIGR02281 family clan AA aspartic protease</fullName>
        <ecNumber evidence="2">3.4.23.-</ecNumber>
    </submittedName>
</protein>
<keyword evidence="1" id="KW-0472">Membrane</keyword>
<comment type="caution">
    <text evidence="2">The sequence shown here is derived from an EMBL/GenBank/DDBJ whole genome shotgun (WGS) entry which is preliminary data.</text>
</comment>
<dbReference type="InterPro" id="IPR001969">
    <property type="entry name" value="Aspartic_peptidase_AS"/>
</dbReference>
<organism evidence="2 3">
    <name type="scientific">Henriciella algicola</name>
    <dbReference type="NCBI Taxonomy" id="1608422"/>
    <lineage>
        <taxon>Bacteria</taxon>
        <taxon>Pseudomonadati</taxon>
        <taxon>Pseudomonadota</taxon>
        <taxon>Alphaproteobacteria</taxon>
        <taxon>Hyphomonadales</taxon>
        <taxon>Hyphomonadaceae</taxon>
        <taxon>Henriciella</taxon>
    </lineage>
</organism>
<dbReference type="EMBL" id="QWGA01000008">
    <property type="protein sequence ID" value="RIJ27743.1"/>
    <property type="molecule type" value="Genomic_DNA"/>
</dbReference>
<keyword evidence="1" id="KW-1133">Transmembrane helix</keyword>
<keyword evidence="2" id="KW-0378">Hydrolase</keyword>